<name>A0A2K8UHK7_9GAMM</name>
<dbReference type="KEGG" id="tsy:THSYN_29250"/>
<keyword evidence="2" id="KW-1185">Reference proteome</keyword>
<proteinExistence type="predicted"/>
<evidence type="ECO:0000313" key="2">
    <source>
        <dbReference type="Proteomes" id="UP000232638"/>
    </source>
</evidence>
<protein>
    <submittedName>
        <fullName evidence="1">Uncharacterized protein</fullName>
    </submittedName>
</protein>
<sequence length="104" mass="11518">MPHLGVETQRQWAAKAIARTTPALLALFSIVCLMVHRLREHWASLPRSTAWYLKPQATSSDCLALVRRTIWAEGNDVNSLADQDQVVISRPAWEGVLAQLAATA</sequence>
<reference evidence="1 2" key="1">
    <citation type="submission" date="2017-03" db="EMBL/GenBank/DDBJ databases">
        <title>Complete genome sequence of Candidatus 'Thiodictyon syntrophicum' sp. nov. strain Cad16T, a photolithoautotroph purple sulfur bacterium isolated from an alpine meromictic lake.</title>
        <authorList>
            <person name="Luedin S.M."/>
            <person name="Pothier J.F."/>
            <person name="Danza F."/>
            <person name="Storelli N."/>
            <person name="Wittwer M."/>
            <person name="Tonolla M."/>
        </authorList>
    </citation>
    <scope>NUCLEOTIDE SEQUENCE [LARGE SCALE GENOMIC DNA]</scope>
    <source>
        <strain evidence="1 2">Cad16T</strain>
        <plasmid evidence="2">Plasmid pts417</plasmid>
    </source>
</reference>
<dbReference type="RefSeq" id="WP_100922683.1">
    <property type="nucleotide sequence ID" value="NZ_CP020371.1"/>
</dbReference>
<geneLocation type="plasmid" evidence="2">
    <name>pts417</name>
</geneLocation>
<organism evidence="1 2">
    <name type="scientific">Candidatus Thiodictyon syntrophicum</name>
    <dbReference type="NCBI Taxonomy" id="1166950"/>
    <lineage>
        <taxon>Bacteria</taxon>
        <taxon>Pseudomonadati</taxon>
        <taxon>Pseudomonadota</taxon>
        <taxon>Gammaproteobacteria</taxon>
        <taxon>Chromatiales</taxon>
        <taxon>Chromatiaceae</taxon>
        <taxon>Thiodictyon</taxon>
    </lineage>
</organism>
<evidence type="ECO:0000313" key="1">
    <source>
        <dbReference type="EMBL" id="AUB85028.1"/>
    </source>
</evidence>
<dbReference type="EMBL" id="CP020371">
    <property type="protein sequence ID" value="AUB85028.1"/>
    <property type="molecule type" value="Genomic_DNA"/>
</dbReference>
<dbReference type="AlphaFoldDB" id="A0A2K8UHK7"/>
<keyword evidence="1" id="KW-0614">Plasmid</keyword>
<accession>A0A2K8UHK7</accession>
<dbReference type="Proteomes" id="UP000232638">
    <property type="component" value="Plasmid pTs417"/>
</dbReference>
<gene>
    <name evidence="1" type="ORF">THSYN_29250</name>
</gene>